<evidence type="ECO:0000256" key="4">
    <source>
        <dbReference type="ARBA" id="ARBA00022553"/>
    </source>
</evidence>
<evidence type="ECO:0000256" key="1">
    <source>
        <dbReference type="ARBA" id="ARBA00000085"/>
    </source>
</evidence>
<dbReference type="InterPro" id="IPR050428">
    <property type="entry name" value="TCS_sensor_his_kinase"/>
</dbReference>
<keyword evidence="6 11" id="KW-0812">Transmembrane</keyword>
<dbReference type="Proteomes" id="UP000614996">
    <property type="component" value="Unassembled WGS sequence"/>
</dbReference>
<dbReference type="SUPFAM" id="SSF47384">
    <property type="entry name" value="Homodimeric domain of signal transducing histidine kinase"/>
    <property type="match status" value="1"/>
</dbReference>
<dbReference type="Gene3D" id="3.30.565.10">
    <property type="entry name" value="Histidine kinase-like ATPase, C-terminal domain"/>
    <property type="match status" value="1"/>
</dbReference>
<evidence type="ECO:0000313" key="14">
    <source>
        <dbReference type="EMBL" id="GIL31479.1"/>
    </source>
</evidence>
<protein>
    <recommendedName>
        <fullName evidence="3">histidine kinase</fullName>
        <ecNumber evidence="3">2.7.13.3</ecNumber>
    </recommendedName>
</protein>
<dbReference type="EMBL" id="BOPO01000147">
    <property type="protein sequence ID" value="GIL31479.1"/>
    <property type="molecule type" value="Genomic_DNA"/>
</dbReference>
<dbReference type="InterPro" id="IPR004358">
    <property type="entry name" value="Sig_transdc_His_kin-like_C"/>
</dbReference>
<reference evidence="15" key="1">
    <citation type="journal article" date="2021" name="Int. J. Syst. Evol. Microbiol.">
        <title>Actinocatenispora comari sp. nov., an endophytic actinomycete isolated from aerial parts of Comarum salesowianum.</title>
        <authorList>
            <person name="Oyunbileg N."/>
            <person name="Iizaka Y."/>
            <person name="Hamada M."/>
            <person name="Davaapurev B.O."/>
            <person name="Fukumoto A."/>
            <person name="Tsetseg B."/>
            <person name="Kato F."/>
            <person name="Tamura T."/>
            <person name="Batkhuu J."/>
            <person name="Anzai Y."/>
        </authorList>
    </citation>
    <scope>NUCLEOTIDE SEQUENCE [LARGE SCALE GENOMIC DNA]</scope>
    <source>
        <strain evidence="15">NUM-2625</strain>
    </source>
</reference>
<feature type="transmembrane region" description="Helical" evidence="11">
    <location>
        <begin position="162"/>
        <end position="181"/>
    </location>
</feature>
<evidence type="ECO:0000256" key="9">
    <source>
        <dbReference type="ARBA" id="ARBA00023012"/>
    </source>
</evidence>
<dbReference type="Pfam" id="PF00672">
    <property type="entry name" value="HAMP"/>
    <property type="match status" value="1"/>
</dbReference>
<dbReference type="SUPFAM" id="SSF55874">
    <property type="entry name" value="ATPase domain of HSP90 chaperone/DNA topoisomerase II/histidine kinase"/>
    <property type="match status" value="1"/>
</dbReference>
<dbReference type="AlphaFoldDB" id="A0A8J4ES21"/>
<dbReference type="InterPro" id="IPR003660">
    <property type="entry name" value="HAMP_dom"/>
</dbReference>
<dbReference type="GO" id="GO:0005886">
    <property type="term" value="C:plasma membrane"/>
    <property type="evidence" value="ECO:0007669"/>
    <property type="project" value="UniProtKB-SubCell"/>
</dbReference>
<dbReference type="InterPro" id="IPR036890">
    <property type="entry name" value="HATPase_C_sf"/>
</dbReference>
<accession>A0A8J4ES21</accession>
<dbReference type="SMART" id="SM00387">
    <property type="entry name" value="HATPase_c"/>
    <property type="match status" value="1"/>
</dbReference>
<dbReference type="PROSITE" id="PS50885">
    <property type="entry name" value="HAMP"/>
    <property type="match status" value="1"/>
</dbReference>
<dbReference type="InterPro" id="IPR003594">
    <property type="entry name" value="HATPase_dom"/>
</dbReference>
<dbReference type="Gene3D" id="6.10.340.10">
    <property type="match status" value="1"/>
</dbReference>
<evidence type="ECO:0000256" key="3">
    <source>
        <dbReference type="ARBA" id="ARBA00012438"/>
    </source>
</evidence>
<feature type="domain" description="Histidine kinase" evidence="12">
    <location>
        <begin position="246"/>
        <end position="455"/>
    </location>
</feature>
<evidence type="ECO:0000256" key="11">
    <source>
        <dbReference type="SAM" id="Phobius"/>
    </source>
</evidence>
<dbReference type="InterPro" id="IPR036097">
    <property type="entry name" value="HisK_dim/P_sf"/>
</dbReference>
<evidence type="ECO:0000259" key="12">
    <source>
        <dbReference type="PROSITE" id="PS50109"/>
    </source>
</evidence>
<dbReference type="Pfam" id="PF02518">
    <property type="entry name" value="HATPase_c"/>
    <property type="match status" value="1"/>
</dbReference>
<dbReference type="SMART" id="SM00304">
    <property type="entry name" value="HAMP"/>
    <property type="match status" value="2"/>
</dbReference>
<organism evidence="14 15">
    <name type="scientific">Actinocatenispora comari</name>
    <dbReference type="NCBI Taxonomy" id="2807577"/>
    <lineage>
        <taxon>Bacteria</taxon>
        <taxon>Bacillati</taxon>
        <taxon>Actinomycetota</taxon>
        <taxon>Actinomycetes</taxon>
        <taxon>Micromonosporales</taxon>
        <taxon>Micromonosporaceae</taxon>
        <taxon>Actinocatenispora</taxon>
    </lineage>
</organism>
<dbReference type="CDD" id="cd00082">
    <property type="entry name" value="HisKA"/>
    <property type="match status" value="1"/>
</dbReference>
<keyword evidence="15" id="KW-1185">Reference proteome</keyword>
<dbReference type="Pfam" id="PF00512">
    <property type="entry name" value="HisKA"/>
    <property type="match status" value="1"/>
</dbReference>
<dbReference type="GO" id="GO:0000155">
    <property type="term" value="F:phosphorelay sensor kinase activity"/>
    <property type="evidence" value="ECO:0007669"/>
    <property type="project" value="InterPro"/>
</dbReference>
<evidence type="ECO:0000313" key="15">
    <source>
        <dbReference type="Proteomes" id="UP000614996"/>
    </source>
</evidence>
<keyword evidence="7 14" id="KW-0418">Kinase</keyword>
<gene>
    <name evidence="14" type="ORF">NUM_67330</name>
</gene>
<dbReference type="CDD" id="cd06225">
    <property type="entry name" value="HAMP"/>
    <property type="match status" value="1"/>
</dbReference>
<comment type="caution">
    <text evidence="14">The sequence shown here is derived from an EMBL/GenBank/DDBJ whole genome shotgun (WGS) entry which is preliminary data.</text>
</comment>
<dbReference type="PROSITE" id="PS50109">
    <property type="entry name" value="HIS_KIN"/>
    <property type="match status" value="1"/>
</dbReference>
<evidence type="ECO:0000256" key="6">
    <source>
        <dbReference type="ARBA" id="ARBA00022692"/>
    </source>
</evidence>
<keyword evidence="9" id="KW-0902">Two-component regulatory system</keyword>
<dbReference type="SMART" id="SM00388">
    <property type="entry name" value="HisKA"/>
    <property type="match status" value="1"/>
</dbReference>
<dbReference type="EC" id="2.7.13.3" evidence="3"/>
<evidence type="ECO:0000256" key="8">
    <source>
        <dbReference type="ARBA" id="ARBA00022989"/>
    </source>
</evidence>
<sequence length="465" mass="49231">MRRRLLITYLSLLGVAVVAFLLPLSVTIASRENQGMFIDRVDDTTRFATVAGTWLRGGRLSTLQSEIAEYDRLYGIGVAVVLPDGVVRIASRAGIDPDEPLLRDEIRAALSGSRAQPAGVIWPWQHRPMVVAEPIGNSGAIDGAVVTVSPTDGLRTSIGQQWAVLAAIGLMLLAVGAALAIPIGRWFARPLNELDEVTHAISRGELTERVHDDVGPPELRRLASSFNTMAARLSALIDRQRGFISYASHQLRTPLASVRLRVENLADAAPPADAAEYRLVVDEVDRLSAIFEAVLTFARADTESAELTDIDAGAIADDRVVAWQAMADAAGVRLTRAGVDTAAARAAAQTLDQVLDVLVHNAIKNCGPGATVQVVVDRDADGVRVAVCDDGPGMTDDQMAQAMRPFWRQPDRGQAGAGLGLAIANALVTASGGMLHLRRSAAGGLDAGVRLAAAPAPARVTEPVE</sequence>
<evidence type="ECO:0000259" key="13">
    <source>
        <dbReference type="PROSITE" id="PS50885"/>
    </source>
</evidence>
<keyword evidence="5" id="KW-0808">Transferase</keyword>
<dbReference type="InterPro" id="IPR005467">
    <property type="entry name" value="His_kinase_dom"/>
</dbReference>
<evidence type="ECO:0000256" key="5">
    <source>
        <dbReference type="ARBA" id="ARBA00022679"/>
    </source>
</evidence>
<dbReference type="Gene3D" id="1.10.287.130">
    <property type="match status" value="1"/>
</dbReference>
<dbReference type="CDD" id="cd00075">
    <property type="entry name" value="HATPase"/>
    <property type="match status" value="1"/>
</dbReference>
<keyword evidence="4" id="KW-0597">Phosphoprotein</keyword>
<evidence type="ECO:0000256" key="10">
    <source>
        <dbReference type="ARBA" id="ARBA00023136"/>
    </source>
</evidence>
<keyword evidence="10 11" id="KW-0472">Membrane</keyword>
<feature type="domain" description="HAMP" evidence="13">
    <location>
        <begin position="185"/>
        <end position="238"/>
    </location>
</feature>
<dbReference type="PANTHER" id="PTHR45436:SF8">
    <property type="entry name" value="HISTIDINE KINASE"/>
    <property type="match status" value="1"/>
</dbReference>
<evidence type="ECO:0000256" key="7">
    <source>
        <dbReference type="ARBA" id="ARBA00022777"/>
    </source>
</evidence>
<proteinExistence type="predicted"/>
<dbReference type="PRINTS" id="PR00344">
    <property type="entry name" value="BCTRLSENSOR"/>
</dbReference>
<comment type="subcellular location">
    <subcellularLocation>
        <location evidence="2">Cell membrane</location>
    </subcellularLocation>
</comment>
<keyword evidence="8 11" id="KW-1133">Transmembrane helix</keyword>
<comment type="catalytic activity">
    <reaction evidence="1">
        <text>ATP + protein L-histidine = ADP + protein N-phospho-L-histidine.</text>
        <dbReference type="EC" id="2.7.13.3"/>
    </reaction>
</comment>
<evidence type="ECO:0000256" key="2">
    <source>
        <dbReference type="ARBA" id="ARBA00004236"/>
    </source>
</evidence>
<dbReference type="RefSeq" id="WP_207129060.1">
    <property type="nucleotide sequence ID" value="NZ_BOPO01000147.1"/>
</dbReference>
<dbReference type="PANTHER" id="PTHR45436">
    <property type="entry name" value="SENSOR HISTIDINE KINASE YKOH"/>
    <property type="match status" value="1"/>
</dbReference>
<dbReference type="InterPro" id="IPR003661">
    <property type="entry name" value="HisK_dim/P_dom"/>
</dbReference>
<dbReference type="SUPFAM" id="SSF158472">
    <property type="entry name" value="HAMP domain-like"/>
    <property type="match status" value="1"/>
</dbReference>
<name>A0A8J4ES21_9ACTN</name>